<reference evidence="2" key="4">
    <citation type="submission" date="2025-08" db="UniProtKB">
        <authorList>
            <consortium name="Ensembl"/>
        </authorList>
    </citation>
    <scope>IDENTIFICATION</scope>
</reference>
<dbReference type="HGNC" id="HGNC:29808">
    <property type="gene designation" value="TMPRSS13"/>
</dbReference>
<dbReference type="Ensembl" id="ENST00000528135.1">
    <property type="protein sequence ID" value="ENSP00000436025.1"/>
    <property type="gene ID" value="ENSG00000137747.16"/>
</dbReference>
<sequence>MERDSHGSSSGRATQGSGTRSRGRAVPSTLFAVTGWWTAS</sequence>
<reference evidence="2 3" key="1">
    <citation type="journal article" date="2001" name="Nature">
        <title>Initial sequencing and analysis of the human genome.</title>
        <authorList>
            <consortium name="International Human Genome Sequencing Consortium"/>
            <person name="Lander E.S."/>
            <person name="Linton L.M."/>
            <person name="Birren B."/>
            <person name="Nusbaum C."/>
            <person name="Zody M.C."/>
            <person name="Baldwin J."/>
            <person name="Devon K."/>
            <person name="Dewar K."/>
            <person name="Doyle M."/>
            <person name="FitzHugh W."/>
            <person name="Funke R."/>
            <person name="Gage D."/>
            <person name="Harris K."/>
            <person name="Heaford A."/>
            <person name="Howland J."/>
            <person name="Kann L."/>
            <person name="Lehoczky J."/>
            <person name="LeVine R."/>
            <person name="McEwan P."/>
            <person name="McKernan K."/>
            <person name="Meldrim J."/>
            <person name="Mesirov J.P."/>
            <person name="Miranda C."/>
            <person name="Morris W."/>
            <person name="Naylor J."/>
            <person name="Raymond C."/>
            <person name="Rosetti M."/>
            <person name="Santos R."/>
            <person name="Sheridan A."/>
            <person name="Sougnez C."/>
            <person name="Stange-Thomann N."/>
            <person name="Stojanovic N."/>
            <person name="Subramanian A."/>
            <person name="Wyman D."/>
            <person name="Rogers J."/>
            <person name="Sulston J."/>
            <person name="Ainscough R."/>
            <person name="Beck S."/>
            <person name="Bentley D."/>
            <person name="Burton J."/>
            <person name="Clee C."/>
            <person name="Carter N."/>
            <person name="Coulson A."/>
            <person name="Deadman R."/>
            <person name="Deloukas P."/>
            <person name="Dunham A."/>
            <person name="Dunham I."/>
            <person name="Durbin R."/>
            <person name="French L."/>
            <person name="Grafham D."/>
            <person name="Gregory S."/>
            <person name="Hubbard T."/>
            <person name="Humphray S."/>
            <person name="Hunt A."/>
            <person name="Jones M."/>
            <person name="Lloyd C."/>
            <person name="McMurray A."/>
            <person name="Matthews L."/>
            <person name="Mercer S."/>
            <person name="Milne S."/>
            <person name="Mullikin J.C."/>
            <person name="Mungall A."/>
            <person name="Plumb R."/>
            <person name="Ross M."/>
            <person name="Shownkeen R."/>
            <person name="Sims S."/>
            <person name="Waterston R.H."/>
            <person name="Wilson R.K."/>
            <person name="Hillier L.W."/>
            <person name="McPherson J.D."/>
            <person name="Marra M.A."/>
            <person name="Mardis E.R."/>
            <person name="Fulton L.A."/>
            <person name="Chinwalla A.T."/>
            <person name="Pepin K.H."/>
            <person name="Gish W.R."/>
            <person name="Chissoe S.L."/>
            <person name="Wendl M.C."/>
            <person name="Delehaunty K.D."/>
            <person name="Miner T.L."/>
            <person name="Delehaunty A."/>
            <person name="Kramer J.B."/>
            <person name="Cook L.L."/>
            <person name="Fulton R.S."/>
            <person name="Johnson D.L."/>
            <person name="Minx P.J."/>
            <person name="Clifton S.W."/>
            <person name="Hawkins T."/>
            <person name="Branscomb E."/>
            <person name="Predki P."/>
            <person name="Richardson P."/>
            <person name="Wenning S."/>
            <person name="Slezak T."/>
            <person name="Doggett N."/>
            <person name="Cheng J.F."/>
            <person name="Olsen A."/>
            <person name="Lucas S."/>
            <person name="Elkin C."/>
            <person name="Uberbacher E."/>
            <person name="Frazier M."/>
            <person name="Gibbs R.A."/>
            <person name="Muzny D.M."/>
            <person name="Scherer S.E."/>
            <person name="Bouck J.B."/>
            <person name="Sodergren E.J."/>
            <person name="Worley K.C."/>
            <person name="Rives C.M."/>
            <person name="Gorrell J.H."/>
            <person name="Metzker M.L."/>
            <person name="Naylor S.L."/>
            <person name="Kucherlapati R.S."/>
            <person name="Nelson D.L."/>
            <person name="Weinstock G.M."/>
            <person name="Sakaki Y."/>
            <person name="Fujiyama A."/>
            <person name="Hattori M."/>
            <person name="Yada T."/>
            <person name="Toyoda A."/>
            <person name="Itoh T."/>
            <person name="Kawagoe C."/>
            <person name="Watanabe H."/>
            <person name="Totoki Y."/>
            <person name="Taylor T."/>
            <person name="Weissenbach J."/>
            <person name="Heilig R."/>
            <person name="Saurin W."/>
            <person name="Artiguenave F."/>
            <person name="Brottier P."/>
            <person name="Bruls T."/>
            <person name="Pelletier E."/>
            <person name="Robert C."/>
            <person name="Wincker P."/>
            <person name="Smith D.R."/>
            <person name="Doucette-Stamm L."/>
            <person name="Rubenfield M."/>
            <person name="Weinstock K."/>
            <person name="Lee H.M."/>
            <person name="Dubois J."/>
            <person name="Rosenthal A."/>
            <person name="Platzer M."/>
            <person name="Nyakatura G."/>
            <person name="Taudien S."/>
            <person name="Rump A."/>
            <person name="Yang H."/>
            <person name="Yu J."/>
            <person name="Wang J."/>
            <person name="Huang G."/>
            <person name="Gu J."/>
            <person name="Hood L."/>
            <person name="Rowen L."/>
            <person name="Madan A."/>
            <person name="Qin S."/>
            <person name="Davis R.W."/>
            <person name="Federspiel N.A."/>
            <person name="Abola A.P."/>
            <person name="Proctor M.J."/>
            <person name="Myers R.M."/>
            <person name="Schmutz J."/>
            <person name="Dickson M."/>
            <person name="Grimwood J."/>
            <person name="Cox D.R."/>
            <person name="Olson M.V."/>
            <person name="Kaul R."/>
            <person name="Raymond C."/>
            <person name="Shimizu N."/>
            <person name="Kawasaki K."/>
            <person name="Minoshima S."/>
            <person name="Evans G.A."/>
            <person name="Athanasiou M."/>
            <person name="Schultz R."/>
            <person name="Roe B.A."/>
            <person name="Chen F."/>
            <person name="Pan H."/>
            <person name="Ramser J."/>
            <person name="Lehrach H."/>
            <person name="Reinhardt R."/>
            <person name="McCombie W.R."/>
            <person name="de la Bastide M."/>
            <person name="Dedhia N."/>
            <person name="Blocker H."/>
            <person name="Hornischer K."/>
            <person name="Nordsiek G."/>
            <person name="Agarwala R."/>
            <person name="Aravind L."/>
            <person name="Bailey J.A."/>
            <person name="Bateman A."/>
            <person name="Batzoglou S."/>
            <person name="Birney E."/>
            <person name="Bork P."/>
            <person name="Brown D.G."/>
            <person name="Burge C.B."/>
            <person name="Cerutti L."/>
            <person name="Chen H.C."/>
            <person name="Church D."/>
            <person name="Clamp M."/>
            <person name="Copley R.R."/>
            <person name="Doerks T."/>
            <person name="Eddy S.R."/>
            <person name="Eichler E.E."/>
            <person name="Furey T.S."/>
            <person name="Galagan J."/>
            <person name="Gilbert J.G."/>
            <person name="Harmon C."/>
            <person name="Hayashizaki Y."/>
            <person name="Haussler D."/>
            <person name="Hermjakob H."/>
            <person name="Hokamp K."/>
            <person name="Jang W."/>
            <person name="Johnson L.S."/>
            <person name="Jones T.A."/>
            <person name="Kasif S."/>
            <person name="Kaspryzk A."/>
            <person name="Kennedy S."/>
            <person name="Kent W.J."/>
            <person name="Kitts P."/>
            <person name="Koonin E.V."/>
            <person name="Korf I."/>
            <person name="Kulp D."/>
            <person name="Lancet D."/>
            <person name="Lowe T.M."/>
            <person name="McLysaght A."/>
            <person name="Mikkelsen T."/>
            <person name="Moran J.V."/>
            <person name="Mulder N."/>
            <person name="Pollara V.J."/>
            <person name="Ponting C.P."/>
            <person name="Schuler G."/>
            <person name="Schultz J."/>
            <person name="Slater G."/>
            <person name="Smit A.F."/>
            <person name="Stupka E."/>
            <person name="Szustakowski J."/>
            <person name="Thierry-Mieg D."/>
            <person name="Thierry-Mieg J."/>
            <person name="Wagner L."/>
            <person name="Wallis J."/>
            <person name="Wheeler R."/>
            <person name="Williams A."/>
            <person name="Wolf Y.I."/>
            <person name="Wolfe K.H."/>
            <person name="Yang S.P."/>
            <person name="Yeh R.F."/>
            <person name="Collins F."/>
            <person name="Guyer M.S."/>
            <person name="Peterson J."/>
            <person name="Felsenfeld A."/>
            <person name="Wetterstrand K.A."/>
            <person name="Patrinos A."/>
            <person name="Morgan M.J."/>
            <person name="de Jong P."/>
            <person name="Catanese J.J."/>
            <person name="Osoegawa K."/>
            <person name="Shizuya H."/>
            <person name="Choi S."/>
            <person name="Chen Y.J."/>
        </authorList>
    </citation>
    <scope>NUCLEOTIDE SEQUENCE [LARGE SCALE GENOMIC DNA]</scope>
</reference>
<protein>
    <submittedName>
        <fullName evidence="2">Transmembrane serine protease 13</fullName>
    </submittedName>
</protein>
<accession>E9PR79</accession>
<reference evidence="2 3" key="3">
    <citation type="journal article" date="2006" name="Nature">
        <title>Human chromosome 11 DNA sequence and analysis including novel gene identification.</title>
        <authorList>
            <person name="Taylor T.D."/>
            <person name="Noguchi H."/>
            <person name="Totoki Y."/>
            <person name="Toyoda A."/>
            <person name="Kuroki Y."/>
            <person name="Dewar K."/>
            <person name="Lloyd C."/>
            <person name="Itoh T."/>
            <person name="Takeda T."/>
            <person name="Kim D.W."/>
            <person name="She X."/>
            <person name="Barlow K.F."/>
            <person name="Bloom T."/>
            <person name="Bruford E."/>
            <person name="Chang J.L."/>
            <person name="Cuomo C.A."/>
            <person name="Eichler E."/>
            <person name="FitzGerald M.G."/>
            <person name="Jaffe D.B."/>
            <person name="LaButti K."/>
            <person name="Nicol R."/>
            <person name="Park H.S."/>
            <person name="Seaman C."/>
            <person name="Sougnez C."/>
            <person name="Yang X."/>
            <person name="Zimmer A.R."/>
            <person name="Zody M.C."/>
            <person name="Birren B.W."/>
            <person name="Nusbaum C."/>
            <person name="Fujiyama A."/>
            <person name="Hattori M."/>
            <person name="Rogers J."/>
            <person name="Lander E.S."/>
            <person name="Sakaki Y."/>
        </authorList>
    </citation>
    <scope>NUCLEOTIDE SEQUENCE [LARGE SCALE GENOMIC DNA]</scope>
</reference>
<gene>
    <name evidence="2" type="primary">TMPRSS13</name>
</gene>
<keyword evidence="3" id="KW-1185">Reference proteome</keyword>
<dbReference type="OpenTargets" id="ENSG00000137747"/>
<evidence type="ECO:0000256" key="1">
    <source>
        <dbReference type="SAM" id="MobiDB-lite"/>
    </source>
</evidence>
<dbReference type="HOGENOM" id="CLU_3299108_0_0_1"/>
<reference evidence="2" key="5">
    <citation type="submission" date="2025-09" db="UniProtKB">
        <authorList>
            <consortium name="Ensembl"/>
        </authorList>
    </citation>
    <scope>IDENTIFICATION</scope>
</reference>
<dbReference type="GeneTree" id="ENSGT00940000159197"/>
<dbReference type="ChiTaRS" id="TMPRSS13">
    <property type="organism name" value="human"/>
</dbReference>
<name>E9PR79_HUMAN</name>
<reference evidence="2 3" key="2">
    <citation type="journal article" date="2004" name="Nature">
        <title>Finishing the euchromatic sequence of the human genome.</title>
        <authorList>
            <consortium name="International Human Genome Sequencing Consortium"/>
        </authorList>
    </citation>
    <scope>NUCLEOTIDE SEQUENCE [LARGE SCALE GENOMIC DNA]</scope>
</reference>
<feature type="compositionally biased region" description="Polar residues" evidence="1">
    <location>
        <begin position="7"/>
        <end position="20"/>
    </location>
</feature>
<dbReference type="Proteomes" id="UP000005640">
    <property type="component" value="Chromosome 11"/>
</dbReference>
<dbReference type="VEuPathDB" id="HostDB:ENSG00000137747"/>
<feature type="region of interest" description="Disordered" evidence="1">
    <location>
        <begin position="1"/>
        <end position="26"/>
    </location>
</feature>
<dbReference type="UCSC" id="uc058hve.1">
    <property type="organism name" value="human"/>
</dbReference>
<dbReference type="ExpressionAtlas" id="E9PR79">
    <property type="expression patterns" value="baseline and differential"/>
</dbReference>
<dbReference type="EMBL" id="AP002962">
    <property type="status" value="NOT_ANNOTATED_CDS"/>
    <property type="molecule type" value="Genomic_DNA"/>
</dbReference>
<evidence type="ECO:0000313" key="3">
    <source>
        <dbReference type="Proteomes" id="UP000005640"/>
    </source>
</evidence>
<organism evidence="2 3">
    <name type="scientific">Homo sapiens</name>
    <name type="common">Human</name>
    <dbReference type="NCBI Taxonomy" id="9606"/>
    <lineage>
        <taxon>Eukaryota</taxon>
        <taxon>Metazoa</taxon>
        <taxon>Chordata</taxon>
        <taxon>Craniata</taxon>
        <taxon>Vertebrata</taxon>
        <taxon>Euteleostomi</taxon>
        <taxon>Mammalia</taxon>
        <taxon>Eutheria</taxon>
        <taxon>Euarchontoglires</taxon>
        <taxon>Primates</taxon>
        <taxon>Haplorrhini</taxon>
        <taxon>Catarrhini</taxon>
        <taxon>Hominidae</taxon>
        <taxon>Homo</taxon>
    </lineage>
</organism>
<dbReference type="Ensembl" id="ENST00000528135.1">
    <property type="protein sequence ID" value="ENSP00000436025.1"/>
    <property type="gene ID" value="ENSG00000137747.17"/>
</dbReference>
<dbReference type="AlphaFoldDB" id="E9PR79"/>
<dbReference type="OrthoDB" id="10012881at2759"/>
<dbReference type="Bgee" id="ENSG00000137747">
    <property type="expression patterns" value="Expressed in upper arm skin and 132 other cell types or tissues"/>
</dbReference>
<proteinExistence type="predicted"/>
<evidence type="ECO:0000313" key="2">
    <source>
        <dbReference type="Ensembl" id="ENSP00000436025.1"/>
    </source>
</evidence>